<keyword evidence="3" id="KW-0233">DNA recombination</keyword>
<dbReference type="AlphaFoldDB" id="A0A0F9CIX6"/>
<evidence type="ECO:0000256" key="2">
    <source>
        <dbReference type="ARBA" id="ARBA00023125"/>
    </source>
</evidence>
<dbReference type="Pfam" id="PF00589">
    <property type="entry name" value="Phage_integrase"/>
    <property type="match status" value="1"/>
</dbReference>
<feature type="non-terminal residue" evidence="5">
    <location>
        <position position="306"/>
    </location>
</feature>
<dbReference type="PANTHER" id="PTHR30349">
    <property type="entry name" value="PHAGE INTEGRASE-RELATED"/>
    <property type="match status" value="1"/>
</dbReference>
<dbReference type="GO" id="GO:0006310">
    <property type="term" value="P:DNA recombination"/>
    <property type="evidence" value="ECO:0007669"/>
    <property type="project" value="UniProtKB-KW"/>
</dbReference>
<dbReference type="SUPFAM" id="SSF56349">
    <property type="entry name" value="DNA breaking-rejoining enzymes"/>
    <property type="match status" value="1"/>
</dbReference>
<proteinExistence type="inferred from homology"/>
<gene>
    <name evidence="5" type="ORF">LCGC14_2660790</name>
</gene>
<comment type="similarity">
    <text evidence="1">Belongs to the 'phage' integrase family.</text>
</comment>
<organism evidence="5">
    <name type="scientific">marine sediment metagenome</name>
    <dbReference type="NCBI Taxonomy" id="412755"/>
    <lineage>
        <taxon>unclassified sequences</taxon>
        <taxon>metagenomes</taxon>
        <taxon>ecological metagenomes</taxon>
    </lineage>
</organism>
<dbReference type="PANTHER" id="PTHR30349:SF64">
    <property type="entry name" value="PROPHAGE INTEGRASE INTD-RELATED"/>
    <property type="match status" value="1"/>
</dbReference>
<dbReference type="Gene3D" id="1.10.443.10">
    <property type="entry name" value="Intergrase catalytic core"/>
    <property type="match status" value="1"/>
</dbReference>
<keyword evidence="2" id="KW-0238">DNA-binding</keyword>
<dbReference type="Gene3D" id="1.10.150.130">
    <property type="match status" value="1"/>
</dbReference>
<name>A0A0F9CIX6_9ZZZZ</name>
<reference evidence="5" key="1">
    <citation type="journal article" date="2015" name="Nature">
        <title>Complex archaea that bridge the gap between prokaryotes and eukaryotes.</title>
        <authorList>
            <person name="Spang A."/>
            <person name="Saw J.H."/>
            <person name="Jorgensen S.L."/>
            <person name="Zaremba-Niedzwiedzka K."/>
            <person name="Martijn J."/>
            <person name="Lind A.E."/>
            <person name="van Eijk R."/>
            <person name="Schleper C."/>
            <person name="Guy L."/>
            <person name="Ettema T.J."/>
        </authorList>
    </citation>
    <scope>NUCLEOTIDE SEQUENCE</scope>
</reference>
<evidence type="ECO:0000256" key="1">
    <source>
        <dbReference type="ARBA" id="ARBA00008857"/>
    </source>
</evidence>
<protein>
    <recommendedName>
        <fullName evidence="4">Tyr recombinase domain-containing protein</fullName>
    </recommendedName>
</protein>
<dbReference type="PROSITE" id="PS51898">
    <property type="entry name" value="TYR_RECOMBINASE"/>
    <property type="match status" value="1"/>
</dbReference>
<sequence>MVQVNVQGIKKIRRGKRVYWYHRKTGERLPDDEAGRVARAIEINATMDGPRRQAEAGSVDALVEMYQRAPEYRELAPGSRELYRLHLDTIRGFWGALPVAKIRRRNVLTLRDSRAHQPATANMLIKVLRVLLAFAVNREMRPDNPAKGVGALKAGTGHLTWTQAEIDRFLALAPPDMVIALKLGLYTGQRLGDVLAMSWADYDGSAIRVVQSKTGERLWIPAAKELRRSLDAWPRQGLLIVNLKRPAFRDRWRKVILAAELDGLTYHGLRYTAAAKLAEAGCDVQEIAAITGHRSLAMLQKYTRGA</sequence>
<dbReference type="EMBL" id="LAZR01046391">
    <property type="protein sequence ID" value="KKK96636.1"/>
    <property type="molecule type" value="Genomic_DNA"/>
</dbReference>
<evidence type="ECO:0000256" key="3">
    <source>
        <dbReference type="ARBA" id="ARBA00023172"/>
    </source>
</evidence>
<dbReference type="InterPro" id="IPR002104">
    <property type="entry name" value="Integrase_catalytic"/>
</dbReference>
<dbReference type="GO" id="GO:0015074">
    <property type="term" value="P:DNA integration"/>
    <property type="evidence" value="ECO:0007669"/>
    <property type="project" value="InterPro"/>
</dbReference>
<evidence type="ECO:0000313" key="5">
    <source>
        <dbReference type="EMBL" id="KKK96636.1"/>
    </source>
</evidence>
<dbReference type="GO" id="GO:0003677">
    <property type="term" value="F:DNA binding"/>
    <property type="evidence" value="ECO:0007669"/>
    <property type="project" value="UniProtKB-KW"/>
</dbReference>
<accession>A0A0F9CIX6</accession>
<dbReference type="InterPro" id="IPR050090">
    <property type="entry name" value="Tyrosine_recombinase_XerCD"/>
</dbReference>
<evidence type="ECO:0000259" key="4">
    <source>
        <dbReference type="PROSITE" id="PS51898"/>
    </source>
</evidence>
<feature type="domain" description="Tyr recombinase" evidence="4">
    <location>
        <begin position="154"/>
        <end position="306"/>
    </location>
</feature>
<dbReference type="InterPro" id="IPR011010">
    <property type="entry name" value="DNA_brk_join_enz"/>
</dbReference>
<comment type="caution">
    <text evidence="5">The sequence shown here is derived from an EMBL/GenBank/DDBJ whole genome shotgun (WGS) entry which is preliminary data.</text>
</comment>
<dbReference type="InterPro" id="IPR013762">
    <property type="entry name" value="Integrase-like_cat_sf"/>
</dbReference>
<dbReference type="InterPro" id="IPR010998">
    <property type="entry name" value="Integrase_recombinase_N"/>
</dbReference>